<proteinExistence type="predicted"/>
<dbReference type="SUPFAM" id="SSF46894">
    <property type="entry name" value="C-terminal effector domain of the bipartite response regulators"/>
    <property type="match status" value="1"/>
</dbReference>
<dbReference type="EMBL" id="BK015706">
    <property type="protein sequence ID" value="DAE21074.1"/>
    <property type="molecule type" value="Genomic_DNA"/>
</dbReference>
<protein>
    <submittedName>
        <fullName evidence="1">ECF sigma factor</fullName>
    </submittedName>
</protein>
<dbReference type="InterPro" id="IPR016032">
    <property type="entry name" value="Sig_transdc_resp-reg_C-effctor"/>
</dbReference>
<organism evidence="1">
    <name type="scientific">Siphoviridae sp. ct8LX107</name>
    <dbReference type="NCBI Taxonomy" id="2826169"/>
    <lineage>
        <taxon>Viruses</taxon>
        <taxon>Duplodnaviria</taxon>
        <taxon>Heunggongvirae</taxon>
        <taxon>Uroviricota</taxon>
        <taxon>Caudoviricetes</taxon>
    </lineage>
</organism>
<accession>A0A8S5QQ02</accession>
<dbReference type="GO" id="GO:0006355">
    <property type="term" value="P:regulation of DNA-templated transcription"/>
    <property type="evidence" value="ECO:0007669"/>
    <property type="project" value="InterPro"/>
</dbReference>
<reference evidence="1" key="1">
    <citation type="journal article" date="2021" name="Proc. Natl. Acad. Sci. U.S.A.">
        <title>A Catalog of Tens of Thousands of Viruses from Human Metagenomes Reveals Hidden Associations with Chronic Diseases.</title>
        <authorList>
            <person name="Tisza M.J."/>
            <person name="Buck C.B."/>
        </authorList>
    </citation>
    <scope>NUCLEOTIDE SEQUENCE</scope>
    <source>
        <strain evidence="1">Ct8LX107</strain>
    </source>
</reference>
<evidence type="ECO:0000313" key="1">
    <source>
        <dbReference type="EMBL" id="DAE21074.1"/>
    </source>
</evidence>
<dbReference type="GO" id="GO:0003677">
    <property type="term" value="F:DNA binding"/>
    <property type="evidence" value="ECO:0007669"/>
    <property type="project" value="InterPro"/>
</dbReference>
<sequence>MRLDIDRRTKEEIARRCGFDEHVRLGQVFDLLWRGYSIVQISMTLGMSPATVSRSIREIKIRMRSSFRKDDNTPA</sequence>
<name>A0A8S5QQ02_9CAUD</name>